<evidence type="ECO:0000256" key="1">
    <source>
        <dbReference type="SAM" id="MobiDB-lite"/>
    </source>
</evidence>
<dbReference type="EMBL" id="NAJN01001125">
    <property type="protein sequence ID" value="TKA65578.1"/>
    <property type="molecule type" value="Genomic_DNA"/>
</dbReference>
<name>A0A4U0WS81_9PEZI</name>
<feature type="region of interest" description="Disordered" evidence="1">
    <location>
        <begin position="1"/>
        <end position="22"/>
    </location>
</feature>
<sequence length="755" mass="83630">MPENARSYSPVSSDASSASGSDGGFGAIRSASGMCELYIPAPEDSMREEAFQWHITTRNFFAWMFGKPVVGGSLGKCLVDLLERIQLFRSDTADNLQDFMLYLQEMGYLDFAHCPDYSLALLYFAEHFQLHDLWTDAFAHCVGMNETLCLSTEFESISRVTKALITRAYLEMDLHLGRVTRALSTFLEDDFSSTYLGLTNGARAHLDRFRSFLHSYYVEKFGYWPPPQGPTFSKSLYRSMYFEFQNLYDYLVDAESTGILQNQTKLASGGMCVLQNVGAFDQRHKYIPLPHPLPLVPGYDDGETKTQPQRAFLAFKLGSRQAKTERGVTARNALLAATNKVQPSVYNCPLVKSYARFEREWVVKQEEKVSLSDARKVRWILIYGVLQSLISVTRAPKEVRDAEGPSYPLCCLVAGTPPWESGAKALITPAIPSINSSEDIMGLSDALKAQNSPESERSSTPISIHPDCEQDYFSRMPLKSGPEYGSVPVAVPVRPISASMSRTSSIRALHKNVIANFTFPSRRSSILKSSTPSRTPSFREILVQGYGNGLNNASMDLPENDSMSGEHEGEHRPSPLNLTVSCTTIPEMRTPTLEGFQFEASEAPESPASGPTSPVWSSENFPDKDDTDSSDYESGPLPDMDHASVCTSNVSSPKHSRYEGALLAYSRYEKALLSKLDRNVSGASSLYPDAPTQAGDIDDFDMEKLPSSTHERTLSAALNKHARFSWRNDSSSKVLRLGNTDMDIHSALSLSSNDS</sequence>
<dbReference type="PANTHER" id="PTHR39601:SF1">
    <property type="entry name" value="CHORIOGENIN HMINOR"/>
    <property type="match status" value="1"/>
</dbReference>
<dbReference type="PANTHER" id="PTHR39601">
    <property type="entry name" value="CHORIOGENIN HMINOR"/>
    <property type="match status" value="1"/>
</dbReference>
<feature type="domain" description="DUF8004" evidence="2">
    <location>
        <begin position="97"/>
        <end position="188"/>
    </location>
</feature>
<dbReference type="AlphaFoldDB" id="A0A4U0WS81"/>
<feature type="compositionally biased region" description="Basic and acidic residues" evidence="1">
    <location>
        <begin position="564"/>
        <end position="573"/>
    </location>
</feature>
<dbReference type="Proteomes" id="UP000308768">
    <property type="component" value="Unassembled WGS sequence"/>
</dbReference>
<evidence type="ECO:0000313" key="4">
    <source>
        <dbReference type="Proteomes" id="UP000308768"/>
    </source>
</evidence>
<dbReference type="Pfam" id="PF26013">
    <property type="entry name" value="DUF8004"/>
    <property type="match status" value="1"/>
</dbReference>
<evidence type="ECO:0000313" key="3">
    <source>
        <dbReference type="EMBL" id="TKA65578.1"/>
    </source>
</evidence>
<dbReference type="STRING" id="331657.A0A4U0WS81"/>
<feature type="region of interest" description="Disordered" evidence="1">
    <location>
        <begin position="549"/>
        <end position="578"/>
    </location>
</feature>
<evidence type="ECO:0000259" key="2">
    <source>
        <dbReference type="Pfam" id="PF26013"/>
    </source>
</evidence>
<proteinExistence type="predicted"/>
<gene>
    <name evidence="3" type="ORF">B0A49_11680</name>
</gene>
<feature type="compositionally biased region" description="Low complexity" evidence="1">
    <location>
        <begin position="1"/>
        <end position="20"/>
    </location>
</feature>
<reference evidence="3 4" key="1">
    <citation type="submission" date="2017-03" db="EMBL/GenBank/DDBJ databases">
        <title>Genomes of endolithic fungi from Antarctica.</title>
        <authorList>
            <person name="Coleine C."/>
            <person name="Masonjones S."/>
            <person name="Stajich J.E."/>
        </authorList>
    </citation>
    <scope>NUCLEOTIDE SEQUENCE [LARGE SCALE GENOMIC DNA]</scope>
    <source>
        <strain evidence="3 4">CCFEE 5187</strain>
    </source>
</reference>
<organism evidence="3 4">
    <name type="scientific">Cryomyces minteri</name>
    <dbReference type="NCBI Taxonomy" id="331657"/>
    <lineage>
        <taxon>Eukaryota</taxon>
        <taxon>Fungi</taxon>
        <taxon>Dikarya</taxon>
        <taxon>Ascomycota</taxon>
        <taxon>Pezizomycotina</taxon>
        <taxon>Dothideomycetes</taxon>
        <taxon>Dothideomycetes incertae sedis</taxon>
        <taxon>Cryomyces</taxon>
    </lineage>
</organism>
<feature type="compositionally biased region" description="Polar residues" evidence="1">
    <location>
        <begin position="609"/>
        <end position="620"/>
    </location>
</feature>
<dbReference type="InterPro" id="IPR058317">
    <property type="entry name" value="DUF8004"/>
</dbReference>
<protein>
    <recommendedName>
        <fullName evidence="2">DUF8004 domain-containing protein</fullName>
    </recommendedName>
</protein>
<comment type="caution">
    <text evidence="3">The sequence shown here is derived from an EMBL/GenBank/DDBJ whole genome shotgun (WGS) entry which is preliminary data.</text>
</comment>
<feature type="region of interest" description="Disordered" evidence="1">
    <location>
        <begin position="602"/>
        <end position="651"/>
    </location>
</feature>
<keyword evidence="4" id="KW-1185">Reference proteome</keyword>
<dbReference type="OrthoDB" id="4114825at2759"/>
<accession>A0A4U0WS81</accession>